<dbReference type="SUPFAM" id="SSF81296">
    <property type="entry name" value="E set domains"/>
    <property type="match status" value="1"/>
</dbReference>
<comment type="subcellular location">
    <subcellularLocation>
        <location evidence="1">Periplasm</location>
    </subcellularLocation>
</comment>
<dbReference type="InterPro" id="IPR047685">
    <property type="entry name" value="CopC-like"/>
</dbReference>
<keyword evidence="10" id="KW-1185">Reference proteome</keyword>
<evidence type="ECO:0000256" key="4">
    <source>
        <dbReference type="ARBA" id="ARBA00022729"/>
    </source>
</evidence>
<keyword evidence="6" id="KW-0186">Copper</keyword>
<dbReference type="EMBL" id="FXUL01000043">
    <property type="protein sequence ID" value="SMP81342.1"/>
    <property type="molecule type" value="Genomic_DNA"/>
</dbReference>
<dbReference type="Gene3D" id="2.60.40.1220">
    <property type="match status" value="1"/>
</dbReference>
<feature type="chain" id="PRO_5045266819" description="CopC domain-containing protein" evidence="7">
    <location>
        <begin position="27"/>
        <end position="123"/>
    </location>
</feature>
<dbReference type="Pfam" id="PF04234">
    <property type="entry name" value="CopC"/>
    <property type="match status" value="1"/>
</dbReference>
<keyword evidence="4 7" id="KW-0732">Signal</keyword>
<feature type="domain" description="CopC" evidence="8">
    <location>
        <begin position="27"/>
        <end position="122"/>
    </location>
</feature>
<gene>
    <name evidence="9" type="ORF">SAMN06295970_14312</name>
</gene>
<dbReference type="PANTHER" id="PTHR34820">
    <property type="entry name" value="INNER MEMBRANE PROTEIN YEBZ"/>
    <property type="match status" value="1"/>
</dbReference>
<evidence type="ECO:0000256" key="1">
    <source>
        <dbReference type="ARBA" id="ARBA00004418"/>
    </source>
</evidence>
<evidence type="ECO:0000256" key="2">
    <source>
        <dbReference type="ARBA" id="ARBA00010509"/>
    </source>
</evidence>
<feature type="signal peptide" evidence="7">
    <location>
        <begin position="1"/>
        <end position="26"/>
    </location>
</feature>
<evidence type="ECO:0000256" key="5">
    <source>
        <dbReference type="ARBA" id="ARBA00022764"/>
    </source>
</evidence>
<evidence type="ECO:0000313" key="9">
    <source>
        <dbReference type="EMBL" id="SMP81342.1"/>
    </source>
</evidence>
<dbReference type="RefSeq" id="WP_283445639.1">
    <property type="nucleotide sequence ID" value="NZ_FXUL01000043.1"/>
</dbReference>
<evidence type="ECO:0000313" key="10">
    <source>
        <dbReference type="Proteomes" id="UP001158049"/>
    </source>
</evidence>
<evidence type="ECO:0000259" key="8">
    <source>
        <dbReference type="Pfam" id="PF04234"/>
    </source>
</evidence>
<comment type="similarity">
    <text evidence="2">Belongs to the CopC family.</text>
</comment>
<accession>A0ABY1QV85</accession>
<dbReference type="NCBIfam" id="NF033814">
    <property type="entry name" value="copper_CopC"/>
    <property type="match status" value="1"/>
</dbReference>
<sequence>MKSAQKYVLSALFAATAMLGYSSAWAHATLKSAIPAKDAEVTTAPKEISLQFNEKLEAAFSTAKVVDSTGKEVSTDKATLDAADPSVMKLAVPALSAGKYKVEYVGIGSDGHRRKGDYSFTVK</sequence>
<dbReference type="Proteomes" id="UP001158049">
    <property type="component" value="Unassembled WGS sequence"/>
</dbReference>
<keyword evidence="3" id="KW-0479">Metal-binding</keyword>
<dbReference type="PANTHER" id="PTHR34820:SF4">
    <property type="entry name" value="INNER MEMBRANE PROTEIN YEBZ"/>
    <property type="match status" value="1"/>
</dbReference>
<reference evidence="9 10" key="1">
    <citation type="submission" date="2017-05" db="EMBL/GenBank/DDBJ databases">
        <authorList>
            <person name="Varghese N."/>
            <person name="Submissions S."/>
        </authorList>
    </citation>
    <scope>NUCLEOTIDE SEQUENCE [LARGE SCALE GENOMIC DNA]</scope>
    <source>
        <strain evidence="9 10">DSM 26001</strain>
    </source>
</reference>
<evidence type="ECO:0000256" key="6">
    <source>
        <dbReference type="ARBA" id="ARBA00023008"/>
    </source>
</evidence>
<dbReference type="InterPro" id="IPR007348">
    <property type="entry name" value="CopC_dom"/>
</dbReference>
<comment type="caution">
    <text evidence="9">The sequence shown here is derived from an EMBL/GenBank/DDBJ whole genome shotgun (WGS) entry which is preliminary data.</text>
</comment>
<dbReference type="InterPro" id="IPR014756">
    <property type="entry name" value="Ig_E-set"/>
</dbReference>
<dbReference type="InterPro" id="IPR014755">
    <property type="entry name" value="Cu-Rt/internalin_Ig-like"/>
</dbReference>
<evidence type="ECO:0000256" key="3">
    <source>
        <dbReference type="ARBA" id="ARBA00022723"/>
    </source>
</evidence>
<evidence type="ECO:0000256" key="7">
    <source>
        <dbReference type="SAM" id="SignalP"/>
    </source>
</evidence>
<dbReference type="InterPro" id="IPR032694">
    <property type="entry name" value="CopC/D"/>
</dbReference>
<proteinExistence type="inferred from homology"/>
<organism evidence="9 10">
    <name type="scientific">Noviherbaspirillum suwonense</name>
    <dbReference type="NCBI Taxonomy" id="1224511"/>
    <lineage>
        <taxon>Bacteria</taxon>
        <taxon>Pseudomonadati</taxon>
        <taxon>Pseudomonadota</taxon>
        <taxon>Betaproteobacteria</taxon>
        <taxon>Burkholderiales</taxon>
        <taxon>Oxalobacteraceae</taxon>
        <taxon>Noviherbaspirillum</taxon>
    </lineage>
</organism>
<protein>
    <recommendedName>
        <fullName evidence="8">CopC domain-containing protein</fullName>
    </recommendedName>
</protein>
<keyword evidence="5" id="KW-0574">Periplasm</keyword>
<name>A0ABY1QV85_9BURK</name>